<proteinExistence type="predicted"/>
<dbReference type="EMBL" id="JAUQSX010000007">
    <property type="protein sequence ID" value="MDO7847621.1"/>
    <property type="molecule type" value="Genomic_DNA"/>
</dbReference>
<keyword evidence="2" id="KW-1185">Reference proteome</keyword>
<name>A0ABT9ACR5_9BACT</name>
<protein>
    <submittedName>
        <fullName evidence="1">Uncharacterized protein</fullName>
    </submittedName>
</protein>
<organism evidence="1 2">
    <name type="scientific">Hymenobacter mellowenesis</name>
    <dbReference type="NCBI Taxonomy" id="3063995"/>
    <lineage>
        <taxon>Bacteria</taxon>
        <taxon>Pseudomonadati</taxon>
        <taxon>Bacteroidota</taxon>
        <taxon>Cytophagia</taxon>
        <taxon>Cytophagales</taxon>
        <taxon>Hymenobacteraceae</taxon>
        <taxon>Hymenobacter</taxon>
    </lineage>
</organism>
<evidence type="ECO:0000313" key="1">
    <source>
        <dbReference type="EMBL" id="MDO7847621.1"/>
    </source>
</evidence>
<gene>
    <name evidence="1" type="ORF">Q5H92_14730</name>
</gene>
<evidence type="ECO:0000313" key="2">
    <source>
        <dbReference type="Proteomes" id="UP001167796"/>
    </source>
</evidence>
<comment type="caution">
    <text evidence="1">The sequence shown here is derived from an EMBL/GenBank/DDBJ whole genome shotgun (WGS) entry which is preliminary data.</text>
</comment>
<sequence>MKSSTSPVQVKTAGGGGVDVKIKSFPNTRPNFTQAAMSGSKRGHFATGLTPEEERGLEPLLGLKEGQLSSIVPDLTNPEKVKECYYLDNRARITLPVGKPITLDLSNPIDFFQYKVASQMEKVEVGMAAYLANPQAEYVLIKEEDVVKEKYTSISSKKKAYQFIQDWTTTNYSDYLFAQGQDPRHLSPDALEGQVGEAIEKNPDYFLKQVQDKTYKEKVLIGEWVRLGAIIQRGKSYTTVEGQPLASSLEEMVDFLSDKQKQGVKLEIMKLAKDRK</sequence>
<dbReference type="RefSeq" id="WP_305012298.1">
    <property type="nucleotide sequence ID" value="NZ_JAUQSX010000007.1"/>
</dbReference>
<accession>A0ABT9ACR5</accession>
<reference evidence="1" key="1">
    <citation type="submission" date="2023-07" db="EMBL/GenBank/DDBJ databases">
        <authorList>
            <person name="Kim M.K."/>
        </authorList>
    </citation>
    <scope>NUCLEOTIDE SEQUENCE</scope>
    <source>
        <strain evidence="1">M29</strain>
    </source>
</reference>
<dbReference type="Proteomes" id="UP001167796">
    <property type="component" value="Unassembled WGS sequence"/>
</dbReference>